<dbReference type="EMBL" id="JAINUG010000075">
    <property type="protein sequence ID" value="KAJ8400628.1"/>
    <property type="molecule type" value="Genomic_DNA"/>
</dbReference>
<organism evidence="2 3">
    <name type="scientific">Aldrovandia affinis</name>
    <dbReference type="NCBI Taxonomy" id="143900"/>
    <lineage>
        <taxon>Eukaryota</taxon>
        <taxon>Metazoa</taxon>
        <taxon>Chordata</taxon>
        <taxon>Craniata</taxon>
        <taxon>Vertebrata</taxon>
        <taxon>Euteleostomi</taxon>
        <taxon>Actinopterygii</taxon>
        <taxon>Neopterygii</taxon>
        <taxon>Teleostei</taxon>
        <taxon>Notacanthiformes</taxon>
        <taxon>Halosauridae</taxon>
        <taxon>Aldrovandia</taxon>
    </lineage>
</organism>
<evidence type="ECO:0000256" key="1">
    <source>
        <dbReference type="SAM" id="MobiDB-lite"/>
    </source>
</evidence>
<gene>
    <name evidence="2" type="ORF">AAFF_G00393970</name>
</gene>
<comment type="caution">
    <text evidence="2">The sequence shown here is derived from an EMBL/GenBank/DDBJ whole genome shotgun (WGS) entry which is preliminary data.</text>
</comment>
<proteinExistence type="predicted"/>
<keyword evidence="3" id="KW-1185">Reference proteome</keyword>
<feature type="region of interest" description="Disordered" evidence="1">
    <location>
        <begin position="45"/>
        <end position="77"/>
    </location>
</feature>
<dbReference type="Proteomes" id="UP001221898">
    <property type="component" value="Unassembled WGS sequence"/>
</dbReference>
<name>A0AAD7SDR9_9TELE</name>
<evidence type="ECO:0000313" key="2">
    <source>
        <dbReference type="EMBL" id="KAJ8400628.1"/>
    </source>
</evidence>
<accession>A0AAD7SDR9</accession>
<dbReference type="AlphaFoldDB" id="A0AAD7SDR9"/>
<evidence type="ECO:0000313" key="3">
    <source>
        <dbReference type="Proteomes" id="UP001221898"/>
    </source>
</evidence>
<sequence length="77" mass="8588">MSIGPLQSGTRRWLIDRWGQIYERARYELTGSSGLKIPAEVIRKQNQASGGRRGGSKYLSLDTSQKPQSVGVRDPLQ</sequence>
<protein>
    <submittedName>
        <fullName evidence="2">Uncharacterized protein</fullName>
    </submittedName>
</protein>
<reference evidence="2" key="1">
    <citation type="journal article" date="2023" name="Science">
        <title>Genome structures resolve the early diversification of teleost fishes.</title>
        <authorList>
            <person name="Parey E."/>
            <person name="Louis A."/>
            <person name="Montfort J."/>
            <person name="Bouchez O."/>
            <person name="Roques C."/>
            <person name="Iampietro C."/>
            <person name="Lluch J."/>
            <person name="Castinel A."/>
            <person name="Donnadieu C."/>
            <person name="Desvignes T."/>
            <person name="Floi Bucao C."/>
            <person name="Jouanno E."/>
            <person name="Wen M."/>
            <person name="Mejri S."/>
            <person name="Dirks R."/>
            <person name="Jansen H."/>
            <person name="Henkel C."/>
            <person name="Chen W.J."/>
            <person name="Zahm M."/>
            <person name="Cabau C."/>
            <person name="Klopp C."/>
            <person name="Thompson A.W."/>
            <person name="Robinson-Rechavi M."/>
            <person name="Braasch I."/>
            <person name="Lecointre G."/>
            <person name="Bobe J."/>
            <person name="Postlethwait J.H."/>
            <person name="Berthelot C."/>
            <person name="Roest Crollius H."/>
            <person name="Guiguen Y."/>
        </authorList>
    </citation>
    <scope>NUCLEOTIDE SEQUENCE</scope>
    <source>
        <strain evidence="2">NC1722</strain>
    </source>
</reference>